<dbReference type="GO" id="GO:0032259">
    <property type="term" value="P:methylation"/>
    <property type="evidence" value="ECO:0007669"/>
    <property type="project" value="UniProtKB-KW"/>
</dbReference>
<proteinExistence type="predicted"/>
<dbReference type="InterPro" id="IPR029063">
    <property type="entry name" value="SAM-dependent_MTases_sf"/>
</dbReference>
<dbReference type="GO" id="GO:0046690">
    <property type="term" value="P:response to tellurium ion"/>
    <property type="evidence" value="ECO:0007669"/>
    <property type="project" value="InterPro"/>
</dbReference>
<name>A0A1I4WG93_9GAMM</name>
<dbReference type="Proteomes" id="UP000198968">
    <property type="component" value="Unassembled WGS sequence"/>
</dbReference>
<dbReference type="GO" id="GO:0008757">
    <property type="term" value="F:S-adenosylmethionine-dependent methyltransferase activity"/>
    <property type="evidence" value="ECO:0007669"/>
    <property type="project" value="InterPro"/>
</dbReference>
<dbReference type="Pfam" id="PF03848">
    <property type="entry name" value="TehB"/>
    <property type="match status" value="1"/>
</dbReference>
<evidence type="ECO:0000313" key="2">
    <source>
        <dbReference type="EMBL" id="SFN12216.1"/>
    </source>
</evidence>
<organism evidence="2 3">
    <name type="scientific">Candidatus Pantoea varia</name>
    <dbReference type="NCBI Taxonomy" id="1881036"/>
    <lineage>
        <taxon>Bacteria</taxon>
        <taxon>Pseudomonadati</taxon>
        <taxon>Pseudomonadota</taxon>
        <taxon>Gammaproteobacteria</taxon>
        <taxon>Enterobacterales</taxon>
        <taxon>Erwiniaceae</taxon>
        <taxon>Pantoea</taxon>
    </lineage>
</organism>
<evidence type="ECO:0000259" key="1">
    <source>
        <dbReference type="Pfam" id="PF03848"/>
    </source>
</evidence>
<reference evidence="3" key="1">
    <citation type="submission" date="2016-10" db="EMBL/GenBank/DDBJ databases">
        <authorList>
            <person name="Varghese N."/>
            <person name="Submissions S."/>
        </authorList>
    </citation>
    <scope>NUCLEOTIDE SEQUENCE [LARGE SCALE GENOMIC DNA]</scope>
    <source>
        <strain evidence="3">OV426</strain>
    </source>
</reference>
<dbReference type="InterPro" id="IPR015985">
    <property type="entry name" value="TehB-like_dom"/>
</dbReference>
<evidence type="ECO:0000313" key="3">
    <source>
        <dbReference type="Proteomes" id="UP000198968"/>
    </source>
</evidence>
<dbReference type="NCBIfam" id="NF008405">
    <property type="entry name" value="PRK11207.1"/>
    <property type="match status" value="1"/>
</dbReference>
<dbReference type="NCBIfam" id="TIGR00477">
    <property type="entry name" value="tehB"/>
    <property type="match status" value="1"/>
</dbReference>
<keyword evidence="3" id="KW-1185">Reference proteome</keyword>
<dbReference type="Gene3D" id="3.40.50.150">
    <property type="entry name" value="Vaccinia Virus protein VP39"/>
    <property type="match status" value="1"/>
</dbReference>
<feature type="domain" description="Tellurite resistance methyltransferase TehB-like" evidence="1">
    <location>
        <begin position="14"/>
        <end position="201"/>
    </location>
</feature>
<dbReference type="AlphaFoldDB" id="A0A1I4WG93"/>
<dbReference type="InterPro" id="IPR004537">
    <property type="entry name" value="Tellurite-R_MeTrfase_TehB"/>
</dbReference>
<accession>A0A1I4WG93</accession>
<dbReference type="EMBL" id="FOVG01000001">
    <property type="protein sequence ID" value="SFN12216.1"/>
    <property type="molecule type" value="Genomic_DNA"/>
</dbReference>
<protein>
    <submittedName>
        <fullName evidence="2">Tellurite methyltransferase</fullName>
    </submittedName>
</protein>
<dbReference type="SUPFAM" id="SSF53335">
    <property type="entry name" value="S-adenosyl-L-methionine-dependent methyltransferases"/>
    <property type="match status" value="1"/>
</dbReference>
<dbReference type="CDD" id="cd02440">
    <property type="entry name" value="AdoMet_MTases"/>
    <property type="match status" value="1"/>
</dbReference>
<keyword evidence="2" id="KW-0808">Transferase</keyword>
<dbReference type="GO" id="GO:0005737">
    <property type="term" value="C:cytoplasm"/>
    <property type="evidence" value="ECO:0007669"/>
    <property type="project" value="InterPro"/>
</dbReference>
<sequence length="207" mass="23165">MMNMTQPTAPRSGENYFADTYGLTPPHSEVVAALPQLNVGKALDLGCGVGRNTLFLNQHGFDVTAWDHNPQSLARLQEIIAQEKLSGIHTGERDLNNTRFNGGFNFVLSTVVMMFLQPQTIPQLIADMQACTVRDGFNLIVAAMNTDDMPCPADFSFAFKSGELSHYYRNWHIVKYNEHPGQLHRKDENGNRITCRFATLLAQKASY</sequence>
<gene>
    <name evidence="2" type="ORF">SAMN05428971_0135</name>
</gene>
<keyword evidence="2" id="KW-0489">Methyltransferase</keyword>